<dbReference type="EMBL" id="MU157912">
    <property type="protein sequence ID" value="KAF9523698.1"/>
    <property type="molecule type" value="Genomic_DNA"/>
</dbReference>
<organism evidence="1 2">
    <name type="scientific">Crepidotus variabilis</name>
    <dbReference type="NCBI Taxonomy" id="179855"/>
    <lineage>
        <taxon>Eukaryota</taxon>
        <taxon>Fungi</taxon>
        <taxon>Dikarya</taxon>
        <taxon>Basidiomycota</taxon>
        <taxon>Agaricomycotina</taxon>
        <taxon>Agaricomycetes</taxon>
        <taxon>Agaricomycetidae</taxon>
        <taxon>Agaricales</taxon>
        <taxon>Agaricineae</taxon>
        <taxon>Crepidotaceae</taxon>
        <taxon>Crepidotus</taxon>
    </lineage>
</organism>
<gene>
    <name evidence="1" type="ORF">CPB83DRAFT_862503</name>
</gene>
<name>A0A9P6JK77_9AGAR</name>
<protein>
    <recommendedName>
        <fullName evidence="3">F-box domain-containing protein</fullName>
    </recommendedName>
</protein>
<comment type="caution">
    <text evidence="1">The sequence shown here is derived from an EMBL/GenBank/DDBJ whole genome shotgun (WGS) entry which is preliminary data.</text>
</comment>
<evidence type="ECO:0000313" key="2">
    <source>
        <dbReference type="Proteomes" id="UP000807306"/>
    </source>
</evidence>
<dbReference type="OrthoDB" id="2906561at2759"/>
<dbReference type="Proteomes" id="UP000807306">
    <property type="component" value="Unassembled WGS sequence"/>
</dbReference>
<sequence>MASISPPVPLIDKLTVFQHLNIVLDEFENKELSSLDLLESPAEYDIFLNRLHRLSSGLASYRNTFIPINRLPADILTQIFGMIQIREWYCEDETIFSDLCYSDNPAFSSWLKPFTEVCHYWRQITTSTKYFWRTIWLSHRYQAVDLMKLFLARSSPLPFRVKWFHTASHDRQLERDTALALVKKEAYRLELLQVLGPLTQYPEFDQSVLDDPLPNLRFLSLPVRQYKGRIVDSLLAPNLQRLSLQAAASLPDAISPSITHLRLSDLNKVPEIWQFLQLLQTTPLLEQFEWNGFSLTVPSSTASYHNLHPVALPHLQKIELYYSHPDPDAWETPLLLLHKINLSKSVKAIWCSKAPPSSATLRTEPIFRTAEFLLCNENTACISHNGVLTIPKIEFLDAYEPHLLHIRAFASSNKLPENMMEIYPQISTSLVEEFHTAATKADLQLFNNLEKSVPCLFPQLRVFSLWLRSWESFKMPFILQGNDQLADLWQCLLKTGQVKRARLDGSTYVVKLCREKKSGSRVFTFDWMVDECRTLKVGEGN</sequence>
<evidence type="ECO:0008006" key="3">
    <source>
        <dbReference type="Google" id="ProtNLM"/>
    </source>
</evidence>
<dbReference type="AlphaFoldDB" id="A0A9P6JK77"/>
<evidence type="ECO:0000313" key="1">
    <source>
        <dbReference type="EMBL" id="KAF9523698.1"/>
    </source>
</evidence>
<dbReference type="Gene3D" id="1.20.1280.50">
    <property type="match status" value="1"/>
</dbReference>
<keyword evidence="2" id="KW-1185">Reference proteome</keyword>
<accession>A0A9P6JK77</accession>
<reference evidence="1" key="1">
    <citation type="submission" date="2020-11" db="EMBL/GenBank/DDBJ databases">
        <authorList>
            <consortium name="DOE Joint Genome Institute"/>
            <person name="Ahrendt S."/>
            <person name="Riley R."/>
            <person name="Andreopoulos W."/>
            <person name="Labutti K."/>
            <person name="Pangilinan J."/>
            <person name="Ruiz-Duenas F.J."/>
            <person name="Barrasa J.M."/>
            <person name="Sanchez-Garcia M."/>
            <person name="Camarero S."/>
            <person name="Miyauchi S."/>
            <person name="Serrano A."/>
            <person name="Linde D."/>
            <person name="Babiker R."/>
            <person name="Drula E."/>
            <person name="Ayuso-Fernandez I."/>
            <person name="Pacheco R."/>
            <person name="Padilla G."/>
            <person name="Ferreira P."/>
            <person name="Barriuso J."/>
            <person name="Kellner H."/>
            <person name="Castanera R."/>
            <person name="Alfaro M."/>
            <person name="Ramirez L."/>
            <person name="Pisabarro A.G."/>
            <person name="Kuo A."/>
            <person name="Tritt A."/>
            <person name="Lipzen A."/>
            <person name="He G."/>
            <person name="Yan M."/>
            <person name="Ng V."/>
            <person name="Cullen D."/>
            <person name="Martin F."/>
            <person name="Rosso M.-N."/>
            <person name="Henrissat B."/>
            <person name="Hibbett D."/>
            <person name="Martinez A.T."/>
            <person name="Grigoriev I.V."/>
        </authorList>
    </citation>
    <scope>NUCLEOTIDE SEQUENCE</scope>
    <source>
        <strain evidence="1">CBS 506.95</strain>
    </source>
</reference>
<proteinExistence type="predicted"/>